<organism evidence="2 3">
    <name type="scientific">Tagetes erecta</name>
    <name type="common">African marigold</name>
    <dbReference type="NCBI Taxonomy" id="13708"/>
    <lineage>
        <taxon>Eukaryota</taxon>
        <taxon>Viridiplantae</taxon>
        <taxon>Streptophyta</taxon>
        <taxon>Embryophyta</taxon>
        <taxon>Tracheophyta</taxon>
        <taxon>Spermatophyta</taxon>
        <taxon>Magnoliopsida</taxon>
        <taxon>eudicotyledons</taxon>
        <taxon>Gunneridae</taxon>
        <taxon>Pentapetalae</taxon>
        <taxon>asterids</taxon>
        <taxon>campanulids</taxon>
        <taxon>Asterales</taxon>
        <taxon>Asteraceae</taxon>
        <taxon>Asteroideae</taxon>
        <taxon>Heliantheae alliance</taxon>
        <taxon>Tageteae</taxon>
        <taxon>Tagetes</taxon>
    </lineage>
</organism>
<reference evidence="2" key="1">
    <citation type="journal article" date="2023" name="bioRxiv">
        <title>Improved chromosome-level genome assembly for marigold (Tagetes erecta).</title>
        <authorList>
            <person name="Jiang F."/>
            <person name="Yuan L."/>
            <person name="Wang S."/>
            <person name="Wang H."/>
            <person name="Xu D."/>
            <person name="Wang A."/>
            <person name="Fan W."/>
        </authorList>
    </citation>
    <scope>NUCLEOTIDE SEQUENCE</scope>
    <source>
        <strain evidence="2">WSJ</strain>
        <tissue evidence="2">Leaf</tissue>
    </source>
</reference>
<keyword evidence="1" id="KW-0472">Membrane</keyword>
<proteinExistence type="predicted"/>
<protein>
    <submittedName>
        <fullName evidence="2">Uncharacterized protein</fullName>
    </submittedName>
</protein>
<evidence type="ECO:0000313" key="3">
    <source>
        <dbReference type="Proteomes" id="UP001229421"/>
    </source>
</evidence>
<keyword evidence="3" id="KW-1185">Reference proteome</keyword>
<evidence type="ECO:0000313" key="2">
    <source>
        <dbReference type="EMBL" id="KAK1424198.1"/>
    </source>
</evidence>
<sequence length="71" mass="8312">MLGLFVILCIRFMFLELLLFYFQQYQSSIGLSDSRRYTHGIVECVEDPYANSRKIESYVSSIGFILFTIDI</sequence>
<gene>
    <name evidence="2" type="ORF">QVD17_19519</name>
</gene>
<dbReference type="Proteomes" id="UP001229421">
    <property type="component" value="Unassembled WGS sequence"/>
</dbReference>
<feature type="transmembrane region" description="Helical" evidence="1">
    <location>
        <begin position="5"/>
        <end position="22"/>
    </location>
</feature>
<dbReference type="EMBL" id="JAUHHV010000005">
    <property type="protein sequence ID" value="KAK1424198.1"/>
    <property type="molecule type" value="Genomic_DNA"/>
</dbReference>
<name>A0AAD8KJX3_TARER</name>
<keyword evidence="1" id="KW-0812">Transmembrane</keyword>
<accession>A0AAD8KJX3</accession>
<evidence type="ECO:0000256" key="1">
    <source>
        <dbReference type="SAM" id="Phobius"/>
    </source>
</evidence>
<comment type="caution">
    <text evidence="2">The sequence shown here is derived from an EMBL/GenBank/DDBJ whole genome shotgun (WGS) entry which is preliminary data.</text>
</comment>
<keyword evidence="1" id="KW-1133">Transmembrane helix</keyword>
<dbReference type="AlphaFoldDB" id="A0AAD8KJX3"/>